<reference evidence="3" key="1">
    <citation type="submission" date="2025-08" db="UniProtKB">
        <authorList>
            <consortium name="RefSeq"/>
        </authorList>
    </citation>
    <scope>IDENTIFICATION</scope>
    <source>
        <tissue evidence="3">Total insect</tissue>
    </source>
</reference>
<keyword evidence="2" id="KW-1185">Reference proteome</keyword>
<feature type="compositionally biased region" description="Basic and acidic residues" evidence="1">
    <location>
        <begin position="1446"/>
        <end position="1464"/>
    </location>
</feature>
<dbReference type="RefSeq" id="XP_034247765.1">
    <property type="nucleotide sequence ID" value="XM_034391874.1"/>
</dbReference>
<name>A0A6P8ZAI8_THRPL</name>
<protein>
    <submittedName>
        <fullName evidence="3">Uncharacterized protein LOC117649270</fullName>
    </submittedName>
</protein>
<proteinExistence type="predicted"/>
<sequence>MNMAPEALLKKLDSGDVSNIFTEVKAAVKGRGCSGMAHRLMCRISNLTVMKRNGNSEPILSKNDEIVQLALYCAQSILSDTAAEVKIDSNPRTVQSILTILCRFQKSNDIHSAVKILNVFLPILEKMSSSFSRVDMKKMDQCVVILYNLLISVNDSVYKEGHMSELSPLNLWDLMLRVSSLAKYCDLIYILYLMGSMTYKYEKLHVNNAKQISTFIRAMSGKLSLFSETNHVKVADRGGDNDKVFSKLVPSLIRLMTVDLKAGNTANAHCTLLDMSKFVASCFDDNSYHMKCFKVISRLFNIFHFSTNLPPEESTFISEMQALIEILKNEKVPMRSSFTWVVHFGGCLFSSMDQLTKSIDLKKIFSLAVLSSIGQFAHYLSESLLSFCHSSCTAEDGSVCPYTGDSVLAFKSLKKFVSLCFDCKKDVEEWSEVLPLVKDSCDNLELIITKASEGKCVKEQLLKASLCDLYYNLGLTCFSTSNWKYGLTFLEWLTRYLFTVDKEITMTNAQRLSSILLRLSVCYENLTFTNQAKVALVLGVILQFKYNVSQRTFLQDKWVLLQNGNSDSRTADKLLSDKTLLKSIYPQFTFYKHLVPKLMLWELSCYAANRMKTTDVILNAWATLKESKPSALQLLEGSALASQALFYTNDFVSWCDILSASTSLWFSQVKPDQQAVAFCAMGAHYHTKFLNMAQKHFDENFTKVNDVKAYCTNPASVRKPQDVCDPADFCQVRSSFPNLNLHREQKLMDLLEEAVNFWNSSLENGLSVTDYTSSPIVAASGDYLLNIAFLYCLWGHNSAAAKTFQVCCTFARKMSLDDLLIQALSGLMSTIEVSKECILEAENVLENLKDHPKISYFNKVYCTSRAFQALRTGSFSEGSKALENIIGCVPTPSTQWCYAFAKTLEASYQFLPSSKHPSSHRSSKKGGSDLVLSGLRCILQNIQDRRLSQSPVTFAAVVHHALCSSLWIGRYYLHRHMPREARCYLAAELVLALKLGLATRAAEFICQLALVDLLTENVDEAVAKVSDLKCILDDKYIPSEDNDSGDSTFQLDEAISPNKLLPDPKHTDTLGCSPALEKNENFEIPTSKHSLSCKCYMCSNVSVQIVWLMFGRIQAKIYALRFFVHESHATYKQIFKSADLTVKRLCANALSQGAFLQQHQLTSALIGAKLDFVDMLVMYGKDKDAHRENERIFSLLNNLFTDENNLTVDTKEQRICITEISEQAKEKAKSPRVLKTTPKANISPRTSPHIFIDKTPEAKELPITPVGPGKRRPPLQQLIKAPNHHLKPLTDKQFYSPKVSRDLENLIGSDDDSDIFVTVPSKENVSHTPHRLEKASCNKQDFIEEASVSSCLPGGQETQADGIKNVQAKKLSKVVQSSKSKAVSDETFIVSEKSSSLKQPTKSLPVAKPPPSERRTSKTLPTAEKSSRRVPASVPKVRASGTDRVPPSKEIKVSVKETTKKTETSARSLPPRGNIKCMKTSTSEAKEGNSNGTDRIKLSKAFTDVSEGNARQTRQRKHL</sequence>
<feature type="compositionally biased region" description="Polar residues" evidence="1">
    <location>
        <begin position="1479"/>
        <end position="1493"/>
    </location>
</feature>
<evidence type="ECO:0000256" key="1">
    <source>
        <dbReference type="SAM" id="MobiDB-lite"/>
    </source>
</evidence>
<feature type="region of interest" description="Disordered" evidence="1">
    <location>
        <begin position="1228"/>
        <end position="1249"/>
    </location>
</feature>
<dbReference type="GeneID" id="117649270"/>
<feature type="region of interest" description="Disordered" evidence="1">
    <location>
        <begin position="1391"/>
        <end position="1519"/>
    </location>
</feature>
<accession>A0A6P8ZAI8</accession>
<feature type="compositionally biased region" description="Polar residues" evidence="1">
    <location>
        <begin position="1392"/>
        <end position="1402"/>
    </location>
</feature>
<dbReference type="Proteomes" id="UP000515158">
    <property type="component" value="Unplaced"/>
</dbReference>
<dbReference type="InParanoid" id="A0A6P8ZAI8"/>
<organism evidence="3">
    <name type="scientific">Thrips palmi</name>
    <name type="common">Melon thrips</name>
    <dbReference type="NCBI Taxonomy" id="161013"/>
    <lineage>
        <taxon>Eukaryota</taxon>
        <taxon>Metazoa</taxon>
        <taxon>Ecdysozoa</taxon>
        <taxon>Arthropoda</taxon>
        <taxon>Hexapoda</taxon>
        <taxon>Insecta</taxon>
        <taxon>Pterygota</taxon>
        <taxon>Neoptera</taxon>
        <taxon>Paraneoptera</taxon>
        <taxon>Thysanoptera</taxon>
        <taxon>Terebrantia</taxon>
        <taxon>Thripoidea</taxon>
        <taxon>Thripidae</taxon>
        <taxon>Thrips</taxon>
    </lineage>
</organism>
<gene>
    <name evidence="3" type="primary">LOC117649270</name>
</gene>
<dbReference type="KEGG" id="tpal:117649270"/>
<dbReference type="OrthoDB" id="6776738at2759"/>
<evidence type="ECO:0000313" key="2">
    <source>
        <dbReference type="Proteomes" id="UP000515158"/>
    </source>
</evidence>
<evidence type="ECO:0000313" key="3">
    <source>
        <dbReference type="RefSeq" id="XP_034247765.1"/>
    </source>
</evidence>